<evidence type="ECO:0000313" key="3">
    <source>
        <dbReference type="Proteomes" id="UP000008068"/>
    </source>
</evidence>
<dbReference type="InParanoid" id="G0MV17"/>
<sequence length="648" mass="76188">MQRSFELLGIRKPPSPPLPEEPDQVFEHMMNQLIDQVEVQNHHGNMLQLQAELLVEELKIKQYLSIADRDAGSIIRADPLIKELTDQFQNVHEQSERSFIQAQIQVLKWKIIYTRLQNREYFMTETVRASFMQSIPVTLSAFSKFLNRDKRSQIRSQKVTLGDREIDEFYRRITALATERSQPERPRNLNENAVWLQEICQLNNILERFPRDIRILDQRPRPDNLRVVSNQAKFRLIDEFIIKFQTGKSLKFEETSAVPMVFFRNSPNTLCIFKECSIQISKRRIRRRWNGTVEKLLELADYLESETLEAICIQHLGQKSEFSLTDQFEMAETYHSEKLMIQICASIKDAYELDKVVPKELDSLCNTTKNLVMQRSFELLGIRRPPSPPLPEDPDQVFENRMNQIIDQVEIQNLRGEILKDQIELLVEDVLLKQYLSLTDKDAGRMFRDDPLMNELTDQLRYVHEQSEKNFIQAQIQVLKWKIIYARLQNREFIMDENIGTRLSHAILGILTSLAPFLNRDKRSQSRSHKVTLGDREIDEIYRRITAEAIERSQPERPRNLDDNAVWLQKINFFNSKLERSSRHVHIFAPRSRPDNLRVVSDQASFRLINELVSNARNVYYTTVRENQPEPNGAVEGQNPQEQDQEQN</sequence>
<dbReference type="Proteomes" id="UP000008068">
    <property type="component" value="Unassembled WGS sequence"/>
</dbReference>
<reference evidence="3" key="1">
    <citation type="submission" date="2011-07" db="EMBL/GenBank/DDBJ databases">
        <authorList>
            <consortium name="Caenorhabditis brenneri Sequencing and Analysis Consortium"/>
            <person name="Wilson R.K."/>
        </authorList>
    </citation>
    <scope>NUCLEOTIDE SEQUENCE [LARGE SCALE GENOMIC DNA]</scope>
    <source>
        <strain evidence="3">PB2801</strain>
    </source>
</reference>
<name>G0MV17_CAEBE</name>
<dbReference type="AlphaFoldDB" id="G0MV17"/>
<organism evidence="3">
    <name type="scientific">Caenorhabditis brenneri</name>
    <name type="common">Nematode worm</name>
    <dbReference type="NCBI Taxonomy" id="135651"/>
    <lineage>
        <taxon>Eukaryota</taxon>
        <taxon>Metazoa</taxon>
        <taxon>Ecdysozoa</taxon>
        <taxon>Nematoda</taxon>
        <taxon>Chromadorea</taxon>
        <taxon>Rhabditida</taxon>
        <taxon>Rhabditina</taxon>
        <taxon>Rhabditomorpha</taxon>
        <taxon>Rhabditoidea</taxon>
        <taxon>Rhabditidae</taxon>
        <taxon>Peloderinae</taxon>
        <taxon>Caenorhabditis</taxon>
    </lineage>
</organism>
<gene>
    <name evidence="2" type="ORF">CAEBREN_02619</name>
</gene>
<feature type="region of interest" description="Disordered" evidence="1">
    <location>
        <begin position="626"/>
        <end position="648"/>
    </location>
</feature>
<feature type="region of interest" description="Disordered" evidence="1">
    <location>
        <begin position="1"/>
        <end position="21"/>
    </location>
</feature>
<evidence type="ECO:0000313" key="2">
    <source>
        <dbReference type="EMBL" id="EGT44447.1"/>
    </source>
</evidence>
<keyword evidence="3" id="KW-1185">Reference proteome</keyword>
<accession>G0MV17</accession>
<dbReference type="EMBL" id="GL379813">
    <property type="protein sequence ID" value="EGT44447.1"/>
    <property type="molecule type" value="Genomic_DNA"/>
</dbReference>
<proteinExistence type="predicted"/>
<evidence type="ECO:0000256" key="1">
    <source>
        <dbReference type="SAM" id="MobiDB-lite"/>
    </source>
</evidence>
<protein>
    <submittedName>
        <fullName evidence="2">Uncharacterized protein</fullName>
    </submittedName>
</protein>
<dbReference type="HOGENOM" id="CLU_422883_0_0_1"/>